<protein>
    <recommendedName>
        <fullName evidence="3">Trypsin-like serine protease</fullName>
    </recommendedName>
</protein>
<evidence type="ECO:0000313" key="1">
    <source>
        <dbReference type="EMBL" id="GJE85958.1"/>
    </source>
</evidence>
<comment type="caution">
    <text evidence="1">The sequence shown here is derived from an EMBL/GenBank/DDBJ whole genome shotgun (WGS) entry which is preliminary data.</text>
</comment>
<name>A0A9P3G0G2_9APHY</name>
<evidence type="ECO:0008006" key="3">
    <source>
        <dbReference type="Google" id="ProtNLM"/>
    </source>
</evidence>
<dbReference type="SUPFAM" id="SSF50494">
    <property type="entry name" value="Trypsin-like serine proteases"/>
    <property type="match status" value="1"/>
</dbReference>
<sequence length="361" mass="38628">MALRLALRRAHLQRTLCPPVSRGYATVQPVTIAAQPPKPPAPEKVEVAPPLSAPTALDALILTELRKTPTASLPSLAQQFDDNAGKVLASPLAYESRPSVDRKVSFSENENSVVMLAHAAQDAEHWKVNICSAFAVNAPNEDAAEPGKAVLVTCAHTLQAIRHAPLLASATSSEVPDLKSSVRSGTYVLSQETDKERPTFHSVDNILSSLPRPDLLVLSANSGAGRKMKTLPVSPYPAQPGAAIRAHFVVDTEPDEPGWHPWIGGLWSKWVRGTVLGYRDFAGREATPGTYDALSHLLFEPIPTPGSSGGPIVDEESGAVVGIVLGSRMDNRIEGMRGWGVPAEMIFEMFSLPGLKLKNSP</sequence>
<evidence type="ECO:0000313" key="2">
    <source>
        <dbReference type="Proteomes" id="UP000703269"/>
    </source>
</evidence>
<keyword evidence="2" id="KW-1185">Reference proteome</keyword>
<proteinExistence type="predicted"/>
<dbReference type="Pfam" id="PF13365">
    <property type="entry name" value="Trypsin_2"/>
    <property type="match status" value="1"/>
</dbReference>
<dbReference type="Proteomes" id="UP000703269">
    <property type="component" value="Unassembled WGS sequence"/>
</dbReference>
<dbReference type="OrthoDB" id="10054765at2759"/>
<organism evidence="1 2">
    <name type="scientific">Phanerochaete sordida</name>
    <dbReference type="NCBI Taxonomy" id="48140"/>
    <lineage>
        <taxon>Eukaryota</taxon>
        <taxon>Fungi</taxon>
        <taxon>Dikarya</taxon>
        <taxon>Basidiomycota</taxon>
        <taxon>Agaricomycotina</taxon>
        <taxon>Agaricomycetes</taxon>
        <taxon>Polyporales</taxon>
        <taxon>Phanerochaetaceae</taxon>
        <taxon>Phanerochaete</taxon>
    </lineage>
</organism>
<reference evidence="1 2" key="1">
    <citation type="submission" date="2021-08" db="EMBL/GenBank/DDBJ databases">
        <title>Draft Genome Sequence of Phanerochaete sordida strain YK-624.</title>
        <authorList>
            <person name="Mori T."/>
            <person name="Dohra H."/>
            <person name="Suzuki T."/>
            <person name="Kawagishi H."/>
            <person name="Hirai H."/>
        </authorList>
    </citation>
    <scope>NUCLEOTIDE SEQUENCE [LARGE SCALE GENOMIC DNA]</scope>
    <source>
        <strain evidence="1 2">YK-624</strain>
    </source>
</reference>
<dbReference type="AlphaFoldDB" id="A0A9P3G0G2"/>
<gene>
    <name evidence="1" type="ORF">PsYK624_020380</name>
</gene>
<accession>A0A9P3G0G2</accession>
<dbReference type="InterPro" id="IPR009003">
    <property type="entry name" value="Peptidase_S1_PA"/>
</dbReference>
<dbReference type="EMBL" id="BPQB01000003">
    <property type="protein sequence ID" value="GJE85958.1"/>
    <property type="molecule type" value="Genomic_DNA"/>
</dbReference>